<accession>A0A1C3Y0W3</accession>
<organism evidence="2 3">
    <name type="scientific">Rhizobium aethiopicum</name>
    <dbReference type="NCBI Taxonomy" id="1138170"/>
    <lineage>
        <taxon>Bacteria</taxon>
        <taxon>Pseudomonadati</taxon>
        <taxon>Pseudomonadota</taxon>
        <taxon>Alphaproteobacteria</taxon>
        <taxon>Hyphomicrobiales</taxon>
        <taxon>Rhizobiaceae</taxon>
        <taxon>Rhizobium/Agrobacterium group</taxon>
        <taxon>Rhizobium</taxon>
    </lineage>
</organism>
<dbReference type="STRING" id="1138170.GA0061105_10422"/>
<proteinExistence type="predicted"/>
<sequence>MLSENDYLTSRRARDDAVKLLGKRIKAGDTFPPIFLAIRQVRSDHSSHAHADPVALANRINKLPDGSINYSGFQPMDDPNDFRYFFMGMLWVIGMCFRGFLHVQETEFAEDVSRFLARLNDWKAALHTHRRAIGIFPERGEAEGF</sequence>
<dbReference type="AlphaFoldDB" id="A0A1C3Y0W3"/>
<keyword evidence="1" id="KW-0472">Membrane</keyword>
<keyword evidence="1" id="KW-1133">Transmembrane helix</keyword>
<evidence type="ECO:0000313" key="3">
    <source>
        <dbReference type="Proteomes" id="UP000198723"/>
    </source>
</evidence>
<feature type="transmembrane region" description="Helical" evidence="1">
    <location>
        <begin position="82"/>
        <end position="101"/>
    </location>
</feature>
<dbReference type="RefSeq" id="WP_092749815.1">
    <property type="nucleotide sequence ID" value="NZ_FMAJ01000004.1"/>
</dbReference>
<protein>
    <submittedName>
        <fullName evidence="2">Uncharacterized protein</fullName>
    </submittedName>
</protein>
<evidence type="ECO:0000313" key="2">
    <source>
        <dbReference type="EMBL" id="SCB58098.1"/>
    </source>
</evidence>
<keyword evidence="1" id="KW-0812">Transmembrane</keyword>
<dbReference type="EMBL" id="FMAJ01000004">
    <property type="protein sequence ID" value="SCB58098.1"/>
    <property type="molecule type" value="Genomic_DNA"/>
</dbReference>
<gene>
    <name evidence="2" type="ORF">GA0061105_10422</name>
</gene>
<dbReference type="Proteomes" id="UP000198723">
    <property type="component" value="Unassembled WGS sequence"/>
</dbReference>
<name>A0A1C3Y0W3_9HYPH</name>
<reference evidence="2 3" key="1">
    <citation type="submission" date="2016-08" db="EMBL/GenBank/DDBJ databases">
        <authorList>
            <person name="Seilhamer J.J."/>
        </authorList>
    </citation>
    <scope>NUCLEOTIDE SEQUENCE [LARGE SCALE GENOMIC DNA]</scope>
    <source>
        <strain evidence="2 3">HBR26</strain>
    </source>
</reference>
<evidence type="ECO:0000256" key="1">
    <source>
        <dbReference type="SAM" id="Phobius"/>
    </source>
</evidence>